<dbReference type="InterPro" id="IPR008936">
    <property type="entry name" value="Rho_GTPase_activation_prot"/>
</dbReference>
<evidence type="ECO:0000313" key="4">
    <source>
        <dbReference type="EMBL" id="KAJ8916582.1"/>
    </source>
</evidence>
<dbReference type="SMART" id="SM00324">
    <property type="entry name" value="RhoGAP"/>
    <property type="match status" value="2"/>
</dbReference>
<dbReference type="GO" id="GO:0007165">
    <property type="term" value="P:signal transduction"/>
    <property type="evidence" value="ECO:0007669"/>
    <property type="project" value="InterPro"/>
</dbReference>
<dbReference type="SUPFAM" id="SSF48350">
    <property type="entry name" value="GTPase activation domain, GAP"/>
    <property type="match status" value="2"/>
</dbReference>
<dbReference type="InterPro" id="IPR050729">
    <property type="entry name" value="Rho-GAP"/>
</dbReference>
<feature type="compositionally biased region" description="Polar residues" evidence="2">
    <location>
        <begin position="27"/>
        <end position="36"/>
    </location>
</feature>
<dbReference type="Gene3D" id="1.10.555.10">
    <property type="entry name" value="Rho GTPase activation protein"/>
    <property type="match status" value="2"/>
</dbReference>
<evidence type="ECO:0000259" key="3">
    <source>
        <dbReference type="PROSITE" id="PS50238"/>
    </source>
</evidence>
<gene>
    <name evidence="4" type="ORF">NQ315_000226</name>
</gene>
<dbReference type="InterPro" id="IPR000198">
    <property type="entry name" value="RhoGAP_dom"/>
</dbReference>
<dbReference type="CDD" id="cd00159">
    <property type="entry name" value="RhoGAP"/>
    <property type="match status" value="1"/>
</dbReference>
<feature type="compositionally biased region" description="Basic and acidic residues" evidence="2">
    <location>
        <begin position="431"/>
        <end position="442"/>
    </location>
</feature>
<reference evidence="4 5" key="1">
    <citation type="journal article" date="2023" name="Insect Mol. Biol.">
        <title>Genome sequencing provides insights into the evolution of gene families encoding plant cell wall-degrading enzymes in longhorned beetles.</title>
        <authorList>
            <person name="Shin N.R."/>
            <person name="Okamura Y."/>
            <person name="Kirsch R."/>
            <person name="Pauchet Y."/>
        </authorList>
    </citation>
    <scope>NUCLEOTIDE SEQUENCE [LARGE SCALE GENOMIC DNA]</scope>
    <source>
        <strain evidence="4">EAD_L_NR</strain>
    </source>
</reference>
<evidence type="ECO:0000256" key="2">
    <source>
        <dbReference type="SAM" id="MobiDB-lite"/>
    </source>
</evidence>
<keyword evidence="1" id="KW-0343">GTPase activation</keyword>
<feature type="compositionally biased region" description="Polar residues" evidence="2">
    <location>
        <begin position="443"/>
        <end position="461"/>
    </location>
</feature>
<evidence type="ECO:0000256" key="1">
    <source>
        <dbReference type="ARBA" id="ARBA00022468"/>
    </source>
</evidence>
<name>A0AAV8VRD2_9CUCU</name>
<dbReference type="Proteomes" id="UP001159042">
    <property type="component" value="Unassembled WGS sequence"/>
</dbReference>
<accession>A0AAV8VRD2</accession>
<evidence type="ECO:0000313" key="5">
    <source>
        <dbReference type="Proteomes" id="UP001159042"/>
    </source>
</evidence>
<feature type="domain" description="Rho-GAP" evidence="3">
    <location>
        <begin position="216"/>
        <end position="412"/>
    </location>
</feature>
<feature type="compositionally biased region" description="Basic and acidic residues" evidence="2">
    <location>
        <begin position="678"/>
        <end position="692"/>
    </location>
</feature>
<dbReference type="Pfam" id="PF00620">
    <property type="entry name" value="RhoGAP"/>
    <property type="match status" value="2"/>
</dbReference>
<organism evidence="4 5">
    <name type="scientific">Exocentrus adspersus</name>
    <dbReference type="NCBI Taxonomy" id="1586481"/>
    <lineage>
        <taxon>Eukaryota</taxon>
        <taxon>Metazoa</taxon>
        <taxon>Ecdysozoa</taxon>
        <taxon>Arthropoda</taxon>
        <taxon>Hexapoda</taxon>
        <taxon>Insecta</taxon>
        <taxon>Pterygota</taxon>
        <taxon>Neoptera</taxon>
        <taxon>Endopterygota</taxon>
        <taxon>Coleoptera</taxon>
        <taxon>Polyphaga</taxon>
        <taxon>Cucujiformia</taxon>
        <taxon>Chrysomeloidea</taxon>
        <taxon>Cerambycidae</taxon>
        <taxon>Lamiinae</taxon>
        <taxon>Acanthocinini</taxon>
        <taxon>Exocentrus</taxon>
    </lineage>
</organism>
<dbReference type="GO" id="GO:0005737">
    <property type="term" value="C:cytoplasm"/>
    <property type="evidence" value="ECO:0007669"/>
    <property type="project" value="TreeGrafter"/>
</dbReference>
<dbReference type="PANTHER" id="PTHR23176">
    <property type="entry name" value="RHO/RAC/CDC GTPASE-ACTIVATING PROTEIN"/>
    <property type="match status" value="1"/>
</dbReference>
<sequence>MLEFDTRLPEDLRLELEDLLKSFGQIKNDNAGQPNNPKFPISESDELEQEEVQIRRNQHINQYRFSKTTDFDFGRQWSSNNKDFEVRGLSKMFITSEQSPIKLKSNDTVKYQNGHFYKVDNTSKRVLKANVTFKTARLLSKREVELRDTNNLSYILFFNSSKDAKLFLENDKVRCYTESDNKSTITKTLLRLLGKRSSREVLEKKGIYQNEPIFGNTLWNIYHAEKGVPMFILKTMELIELPENITSLGIYRTSGNLATIQKIRFEVDKGRLGILDEYRKDVDVLTGCLKLFFRELKEPLVPCDVCDELLGVAKTVEKDYTKSDRERVRKTISKLPEANSETLYILIKHLIKVVQHKEENKMDSYNLSVCWGPTIIFTTDLTPLASMKDPVAQTADAARVFDALLTFYTEHPEELECIKRSQGHFDSNRNTIERHDSKDSVKSFDSGTSRSQKRNGSNSSLNVDEVLKKSIELIETNINSEGLYKKSGSTEKINKIVKKMSKKKVGELERYRSDTNELTDSLKKYLRELPEPLVTQECVEQVNKFCDTAPCLEANNRQRILSVVESLPKKDMFVYLLKHIVKVVEHEHQHNVSKVDMVSIWTNVLNYQKRVVDSNEKFAKFLKAVLDVFNEAKADVVPSPKGLSNGLLNDLKNYQKDKDRVSKYDNVPEEGNAPREPTILEEKTDDAEYTKL</sequence>
<keyword evidence="5" id="KW-1185">Reference proteome</keyword>
<feature type="region of interest" description="Disordered" evidence="2">
    <location>
        <begin position="27"/>
        <end position="46"/>
    </location>
</feature>
<dbReference type="PROSITE" id="PS50238">
    <property type="entry name" value="RHOGAP"/>
    <property type="match status" value="2"/>
</dbReference>
<dbReference type="EMBL" id="JANEYG010000041">
    <property type="protein sequence ID" value="KAJ8916582.1"/>
    <property type="molecule type" value="Genomic_DNA"/>
</dbReference>
<dbReference type="GO" id="GO:0005096">
    <property type="term" value="F:GTPase activator activity"/>
    <property type="evidence" value="ECO:0007669"/>
    <property type="project" value="UniProtKB-KW"/>
</dbReference>
<dbReference type="PANTHER" id="PTHR23176:SF129">
    <property type="entry name" value="RHO GTPASE ACTIVATING PROTEIN AT 16F, ISOFORM E-RELATED"/>
    <property type="match status" value="1"/>
</dbReference>
<feature type="region of interest" description="Disordered" evidence="2">
    <location>
        <begin position="427"/>
        <end position="461"/>
    </location>
</feature>
<protein>
    <recommendedName>
        <fullName evidence="3">Rho-GAP domain-containing protein</fullName>
    </recommendedName>
</protein>
<dbReference type="AlphaFoldDB" id="A0AAV8VRD2"/>
<feature type="region of interest" description="Disordered" evidence="2">
    <location>
        <begin position="657"/>
        <end position="692"/>
    </location>
</feature>
<proteinExistence type="predicted"/>
<comment type="caution">
    <text evidence="4">The sequence shown here is derived from an EMBL/GenBank/DDBJ whole genome shotgun (WGS) entry which is preliminary data.</text>
</comment>
<feature type="domain" description="Rho-GAP" evidence="3">
    <location>
        <begin position="442"/>
        <end position="637"/>
    </location>
</feature>